<dbReference type="STRING" id="1150625.Q75_07615"/>
<dbReference type="UniPathway" id="UPA00148">
    <property type="reaction ID" value="UER00236"/>
</dbReference>
<dbReference type="AlphaFoldDB" id="A0A147K871"/>
<protein>
    <submittedName>
        <fullName evidence="1">Uncharacterized protein</fullName>
    </submittedName>
</protein>
<proteinExistence type="predicted"/>
<evidence type="ECO:0000313" key="2">
    <source>
        <dbReference type="Proteomes" id="UP000074108"/>
    </source>
</evidence>
<keyword evidence="2" id="KW-1185">Reference proteome</keyword>
<dbReference type="OrthoDB" id="1766664at2"/>
<dbReference type="Pfam" id="PF02283">
    <property type="entry name" value="CobU"/>
    <property type="match status" value="1"/>
</dbReference>
<dbReference type="EMBL" id="LDYG01000028">
    <property type="protein sequence ID" value="KUP06402.1"/>
    <property type="molecule type" value="Genomic_DNA"/>
</dbReference>
<dbReference type="Gene3D" id="3.40.50.300">
    <property type="entry name" value="P-loop containing nucleotide triphosphate hydrolases"/>
    <property type="match status" value="1"/>
</dbReference>
<dbReference type="GO" id="GO:0009236">
    <property type="term" value="P:cobalamin biosynthetic process"/>
    <property type="evidence" value="ECO:0007669"/>
    <property type="project" value="UniProtKB-UniPathway"/>
</dbReference>
<gene>
    <name evidence="1" type="ORF">Q75_07615</name>
</gene>
<dbReference type="RefSeq" id="WP_059350963.1">
    <property type="nucleotide sequence ID" value="NZ_LDYG01000028.1"/>
</dbReference>
<reference evidence="1 2" key="1">
    <citation type="journal article" date="2016" name="Front. Microbiol.">
        <title>Microevolution Analysis of Bacillus coahuilensis Unveils Differences in Phosphorus Acquisition Strategies and Their Regulation.</title>
        <authorList>
            <person name="Gomez-Lunar Z."/>
            <person name="Hernandez-Gonzalez I."/>
            <person name="Rodriguez-Torres M.D."/>
            <person name="Souza V."/>
            <person name="Olmedo-Alvarez G."/>
        </authorList>
    </citation>
    <scope>NUCLEOTIDE SEQUENCE [LARGE SCALE GENOMIC DNA]</scope>
    <source>
        <strain evidence="2">p1.1.43</strain>
    </source>
</reference>
<sequence>MYFITGGAFNGKIEWTKNNLVYTQNVKWVKEEESIFPLGSEDNSTIVITNLEKRIYCMLGQVDSSKIRIIWVQMLLDLKNWELHGNNRHVLIIGNDITRGIVPMDASIRQFRDLVGWLYQDTVKYCDDVYKIWYGLPTKLK</sequence>
<dbReference type="GO" id="GO:0043752">
    <property type="term" value="F:adenosylcobinamide kinase activity"/>
    <property type="evidence" value="ECO:0007669"/>
    <property type="project" value="InterPro"/>
</dbReference>
<organism evidence="1 2">
    <name type="scientific">Bacillus coahuilensis p1.1.43</name>
    <dbReference type="NCBI Taxonomy" id="1150625"/>
    <lineage>
        <taxon>Bacteria</taxon>
        <taxon>Bacillati</taxon>
        <taxon>Bacillota</taxon>
        <taxon>Bacilli</taxon>
        <taxon>Bacillales</taxon>
        <taxon>Bacillaceae</taxon>
        <taxon>Bacillus</taxon>
    </lineage>
</organism>
<dbReference type="SUPFAM" id="SSF52540">
    <property type="entry name" value="P-loop containing nucleoside triphosphate hydrolases"/>
    <property type="match status" value="1"/>
</dbReference>
<dbReference type="Proteomes" id="UP000074108">
    <property type="component" value="Unassembled WGS sequence"/>
</dbReference>
<dbReference type="GO" id="GO:0000166">
    <property type="term" value="F:nucleotide binding"/>
    <property type="evidence" value="ECO:0007669"/>
    <property type="project" value="InterPro"/>
</dbReference>
<dbReference type="InterPro" id="IPR003203">
    <property type="entry name" value="CobU/CobP"/>
</dbReference>
<accession>A0A147K871</accession>
<evidence type="ECO:0000313" key="1">
    <source>
        <dbReference type="EMBL" id="KUP06402.1"/>
    </source>
</evidence>
<name>A0A147K871_9BACI</name>
<dbReference type="InterPro" id="IPR027417">
    <property type="entry name" value="P-loop_NTPase"/>
</dbReference>
<dbReference type="PATRIC" id="fig|1150625.3.peg.1605"/>
<comment type="caution">
    <text evidence="1">The sequence shown here is derived from an EMBL/GenBank/DDBJ whole genome shotgun (WGS) entry which is preliminary data.</text>
</comment>